<dbReference type="EMBL" id="JAKELL010000038">
    <property type="protein sequence ID" value="KAH8989261.1"/>
    <property type="molecule type" value="Genomic_DNA"/>
</dbReference>
<evidence type="ECO:0000313" key="2">
    <source>
        <dbReference type="EMBL" id="KAH8989261.1"/>
    </source>
</evidence>
<organism evidence="2 3">
    <name type="scientific">Lactarius akahatsu</name>
    <dbReference type="NCBI Taxonomy" id="416441"/>
    <lineage>
        <taxon>Eukaryota</taxon>
        <taxon>Fungi</taxon>
        <taxon>Dikarya</taxon>
        <taxon>Basidiomycota</taxon>
        <taxon>Agaricomycotina</taxon>
        <taxon>Agaricomycetes</taxon>
        <taxon>Russulales</taxon>
        <taxon>Russulaceae</taxon>
        <taxon>Lactarius</taxon>
    </lineage>
</organism>
<reference evidence="2" key="1">
    <citation type="submission" date="2022-01" db="EMBL/GenBank/DDBJ databases">
        <title>Comparative genomics reveals a dynamic genome evolution in the ectomycorrhizal milk-cap (Lactarius) mushrooms.</title>
        <authorList>
            <consortium name="DOE Joint Genome Institute"/>
            <person name="Lebreton A."/>
            <person name="Tang N."/>
            <person name="Kuo A."/>
            <person name="LaButti K."/>
            <person name="Drula E."/>
            <person name="Barry K."/>
            <person name="Clum A."/>
            <person name="Lipzen A."/>
            <person name="Mousain D."/>
            <person name="Ng V."/>
            <person name="Wang R."/>
            <person name="Wang X."/>
            <person name="Dai Y."/>
            <person name="Henrissat B."/>
            <person name="Grigoriev I.V."/>
            <person name="Guerin-Laguette A."/>
            <person name="Yu F."/>
            <person name="Martin F.M."/>
        </authorList>
    </citation>
    <scope>NUCLEOTIDE SEQUENCE</scope>
    <source>
        <strain evidence="2">QP</strain>
    </source>
</reference>
<evidence type="ECO:0000313" key="3">
    <source>
        <dbReference type="Proteomes" id="UP001201163"/>
    </source>
</evidence>
<protein>
    <submittedName>
        <fullName evidence="2">Uncharacterized protein</fullName>
    </submittedName>
</protein>
<dbReference type="Proteomes" id="UP001201163">
    <property type="component" value="Unassembled WGS sequence"/>
</dbReference>
<feature type="region of interest" description="Disordered" evidence="1">
    <location>
        <begin position="233"/>
        <end position="320"/>
    </location>
</feature>
<dbReference type="AlphaFoldDB" id="A0AAD4LI32"/>
<keyword evidence="3" id="KW-1185">Reference proteome</keyword>
<proteinExistence type="predicted"/>
<comment type="caution">
    <text evidence="2">The sequence shown here is derived from an EMBL/GenBank/DDBJ whole genome shotgun (WGS) entry which is preliminary data.</text>
</comment>
<sequence>MGVLKAATTGSSLRPSLYRDITNLFINASDPGLLPTYKELSEGAQQRRIGICLEALYVLPQAIEKLLRRVSKELDNPKVKRGFVSLLETTPPWLMALKFSEIKTRYRKQNERFENVVIGARCMAAVIATRLPNTMSHSVLTRQLGVRDLDALHRYIESSDSLLLKNLNHFLANTALRFIHVEGTDLLLSTVRIIKRLQLGSAAHELRVEFERYFRIIAHLAYGPNSSAISAPVPPALTDAPTATPPDNGGSVSTADPTQFPSPQVSSSPTGNAFISMQPNPEKPSGESHPPMPTPSLQTYPESPHSATPPMMPVPSRDISSGAEPLRAGYDHDALSGQRLARHFDDLYYASYIPLNTVRARPSSSSRLTIVTAASCVPPMFATLVDLGAPGGWSQVAAGFME</sequence>
<evidence type="ECO:0000256" key="1">
    <source>
        <dbReference type="SAM" id="MobiDB-lite"/>
    </source>
</evidence>
<feature type="compositionally biased region" description="Low complexity" evidence="1">
    <location>
        <begin position="236"/>
        <end position="246"/>
    </location>
</feature>
<gene>
    <name evidence="2" type="ORF">EDB92DRAFT_2115351</name>
</gene>
<accession>A0AAD4LI32</accession>
<name>A0AAD4LI32_9AGAM</name>
<feature type="compositionally biased region" description="Polar residues" evidence="1">
    <location>
        <begin position="250"/>
        <end position="279"/>
    </location>
</feature>